<proteinExistence type="inferred from homology"/>
<dbReference type="RefSeq" id="WP_179643723.1">
    <property type="nucleotide sequence ID" value="NZ_BAAAYY010000003.1"/>
</dbReference>
<evidence type="ECO:0000313" key="3">
    <source>
        <dbReference type="EMBL" id="NYE47842.1"/>
    </source>
</evidence>
<reference evidence="3 4" key="1">
    <citation type="submission" date="2020-07" db="EMBL/GenBank/DDBJ databases">
        <title>Sequencing the genomes of 1000 actinobacteria strains.</title>
        <authorList>
            <person name="Klenk H.-P."/>
        </authorList>
    </citation>
    <scope>NUCLEOTIDE SEQUENCE [LARGE SCALE GENOMIC DNA]</scope>
    <source>
        <strain evidence="3 4">CXB654</strain>
    </source>
</reference>
<sequence>MALSADLTGRVAVVTGASSGIGRHFCGLLADSGATVVAAARRTERLAGLRRPDGRIIPETCDVTVTDDCERVVDRAAELGGPHILVNAAGFGDAVPALEHPVEEFRRTLDVDLTATFEMSVLAARAMDGRGGSIVNIASILGLVGSWPVTQAAYCAAKGGVVNLTRQLGAEWAEKDVRVNAIAPGWFPSEQTEEMLAREDSIRWLRRNTPMRRVGRLEELDGALLLLVDDASGFITGQTIAVDGGWTAR</sequence>
<comment type="similarity">
    <text evidence="1">Belongs to the short-chain dehydrogenases/reductases (SDR) family.</text>
</comment>
<dbReference type="PANTHER" id="PTHR42760">
    <property type="entry name" value="SHORT-CHAIN DEHYDROGENASES/REDUCTASES FAMILY MEMBER"/>
    <property type="match status" value="1"/>
</dbReference>
<dbReference type="GO" id="GO:0048038">
    <property type="term" value="F:quinone binding"/>
    <property type="evidence" value="ECO:0007669"/>
    <property type="project" value="TreeGrafter"/>
</dbReference>
<dbReference type="InterPro" id="IPR002347">
    <property type="entry name" value="SDR_fam"/>
</dbReference>
<evidence type="ECO:0008006" key="5">
    <source>
        <dbReference type="Google" id="ProtNLM"/>
    </source>
</evidence>
<dbReference type="Proteomes" id="UP000589036">
    <property type="component" value="Unassembled WGS sequence"/>
</dbReference>
<dbReference type="PANTHER" id="PTHR42760:SF133">
    <property type="entry name" value="3-OXOACYL-[ACYL-CARRIER-PROTEIN] REDUCTASE"/>
    <property type="match status" value="1"/>
</dbReference>
<dbReference type="PRINTS" id="PR00081">
    <property type="entry name" value="GDHRDH"/>
</dbReference>
<dbReference type="InterPro" id="IPR036291">
    <property type="entry name" value="NAD(P)-bd_dom_sf"/>
</dbReference>
<comment type="caution">
    <text evidence="3">The sequence shown here is derived from an EMBL/GenBank/DDBJ whole genome shotgun (WGS) entry which is preliminary data.</text>
</comment>
<dbReference type="AlphaFoldDB" id="A0A852TY00"/>
<protein>
    <recommendedName>
        <fullName evidence="5">Short-chain dehydrogenase</fullName>
    </recommendedName>
</protein>
<dbReference type="FunFam" id="3.40.50.720:FF:000084">
    <property type="entry name" value="Short-chain dehydrogenase reductase"/>
    <property type="match status" value="1"/>
</dbReference>
<dbReference type="InterPro" id="IPR020904">
    <property type="entry name" value="Sc_DH/Rdtase_CS"/>
</dbReference>
<dbReference type="SUPFAM" id="SSF51735">
    <property type="entry name" value="NAD(P)-binding Rossmann-fold domains"/>
    <property type="match status" value="1"/>
</dbReference>
<name>A0A852TY00_9ACTN</name>
<keyword evidence="4" id="KW-1185">Reference proteome</keyword>
<dbReference type="PROSITE" id="PS00061">
    <property type="entry name" value="ADH_SHORT"/>
    <property type="match status" value="1"/>
</dbReference>
<dbReference type="GO" id="GO:0006633">
    <property type="term" value="P:fatty acid biosynthetic process"/>
    <property type="evidence" value="ECO:0007669"/>
    <property type="project" value="TreeGrafter"/>
</dbReference>
<evidence type="ECO:0000256" key="1">
    <source>
        <dbReference type="ARBA" id="ARBA00006484"/>
    </source>
</evidence>
<dbReference type="PRINTS" id="PR00080">
    <property type="entry name" value="SDRFAMILY"/>
</dbReference>
<keyword evidence="2" id="KW-0560">Oxidoreductase</keyword>
<evidence type="ECO:0000313" key="4">
    <source>
        <dbReference type="Proteomes" id="UP000589036"/>
    </source>
</evidence>
<organism evidence="3 4">
    <name type="scientific">Spinactinospora alkalitolerans</name>
    <dbReference type="NCBI Taxonomy" id="687207"/>
    <lineage>
        <taxon>Bacteria</taxon>
        <taxon>Bacillati</taxon>
        <taxon>Actinomycetota</taxon>
        <taxon>Actinomycetes</taxon>
        <taxon>Streptosporangiales</taxon>
        <taxon>Nocardiopsidaceae</taxon>
        <taxon>Spinactinospora</taxon>
    </lineage>
</organism>
<dbReference type="Gene3D" id="3.40.50.720">
    <property type="entry name" value="NAD(P)-binding Rossmann-like Domain"/>
    <property type="match status" value="1"/>
</dbReference>
<dbReference type="GO" id="GO:0016616">
    <property type="term" value="F:oxidoreductase activity, acting on the CH-OH group of donors, NAD or NADP as acceptor"/>
    <property type="evidence" value="ECO:0007669"/>
    <property type="project" value="TreeGrafter"/>
</dbReference>
<dbReference type="EMBL" id="JACCCC010000001">
    <property type="protein sequence ID" value="NYE47842.1"/>
    <property type="molecule type" value="Genomic_DNA"/>
</dbReference>
<gene>
    <name evidence="3" type="ORF">HDA32_002962</name>
</gene>
<evidence type="ECO:0000256" key="2">
    <source>
        <dbReference type="ARBA" id="ARBA00023002"/>
    </source>
</evidence>
<accession>A0A852TY00</accession>
<dbReference type="Pfam" id="PF13561">
    <property type="entry name" value="adh_short_C2"/>
    <property type="match status" value="1"/>
</dbReference>